<dbReference type="GeneID" id="93298067"/>
<sequence length="223" mass="25873">MRIKIIFIIALLISYYAEATSSMNGLQKFSGDMESKISCSQSDSMSYQCELKLGSNYYNTIHIKDNNECGEFSIVPISKDKISIECGFDGISNIYTYKLIDDNLLLDKYEYYYLGSGPSEVDEFIIDNLVSFRRNISTDISDNGNRMFSLGYVNKKSYLYNENYNKTDMYLVKGDKVLILDVKKDSKNNKWYKILFPGKKSIIKWMRSYNISYLSVNSEFLIR</sequence>
<feature type="chain" id="PRO_5044823506" description="SH3b domain-containing protein" evidence="1">
    <location>
        <begin position="20"/>
        <end position="223"/>
    </location>
</feature>
<evidence type="ECO:0000313" key="2">
    <source>
        <dbReference type="EMBL" id="WMS23959.1"/>
    </source>
</evidence>
<dbReference type="RefSeq" id="WP_032822674.1">
    <property type="nucleotide sequence ID" value="NZ_AFQS01000013.1"/>
</dbReference>
<gene>
    <name evidence="2" type="ORF">RDV53_00955</name>
</gene>
<evidence type="ECO:0000313" key="3">
    <source>
        <dbReference type="Proteomes" id="UP001242781"/>
    </source>
</evidence>
<evidence type="ECO:0000256" key="1">
    <source>
        <dbReference type="SAM" id="SignalP"/>
    </source>
</evidence>
<dbReference type="AlphaFoldDB" id="A0ABD7ZG38"/>
<protein>
    <recommendedName>
        <fullName evidence="4">SH3b domain-containing protein</fullName>
    </recommendedName>
</protein>
<organism evidence="2 3">
    <name type="scientific">Haemophilus parainfluenzae ATCC 33392</name>
    <dbReference type="NCBI Taxonomy" id="888828"/>
    <lineage>
        <taxon>Bacteria</taxon>
        <taxon>Pseudomonadati</taxon>
        <taxon>Pseudomonadota</taxon>
        <taxon>Gammaproteobacteria</taxon>
        <taxon>Pasteurellales</taxon>
        <taxon>Pasteurellaceae</taxon>
        <taxon>Haemophilus</taxon>
    </lineage>
</organism>
<accession>A0ABD7ZG38</accession>
<feature type="signal peptide" evidence="1">
    <location>
        <begin position="1"/>
        <end position="19"/>
    </location>
</feature>
<evidence type="ECO:0008006" key="4">
    <source>
        <dbReference type="Google" id="ProtNLM"/>
    </source>
</evidence>
<reference evidence="2 3" key="1">
    <citation type="submission" date="2023-08" db="EMBL/GenBank/DDBJ databases">
        <title>Haemophilus_parainfluenzae_DSM 8978_complete_genome_hifiasm_Zymo_Research_D6332.</title>
        <authorList>
            <person name="Damerum A."/>
        </authorList>
    </citation>
    <scope>NUCLEOTIDE SEQUENCE [LARGE SCALE GENOMIC DNA]</scope>
    <source>
        <strain evidence="2 3">DSM 8978</strain>
    </source>
</reference>
<proteinExistence type="predicted"/>
<dbReference type="Proteomes" id="UP001242781">
    <property type="component" value="Chromosome"/>
</dbReference>
<keyword evidence="1" id="KW-0732">Signal</keyword>
<name>A0ABD7ZG38_HAEPA</name>
<dbReference type="EMBL" id="CP133470">
    <property type="protein sequence ID" value="WMS23959.1"/>
    <property type="molecule type" value="Genomic_DNA"/>
</dbReference>